<dbReference type="HAMAP" id="MF_00115">
    <property type="entry name" value="MscL"/>
    <property type="match status" value="1"/>
</dbReference>
<dbReference type="PANTHER" id="PTHR30266:SF2">
    <property type="entry name" value="LARGE-CONDUCTANCE MECHANOSENSITIVE CHANNEL"/>
    <property type="match status" value="1"/>
</dbReference>
<evidence type="ECO:0000256" key="4">
    <source>
        <dbReference type="ARBA" id="ARBA00022475"/>
    </source>
</evidence>
<keyword evidence="3 10" id="KW-0813">Transport</keyword>
<dbReference type="InterPro" id="IPR001185">
    <property type="entry name" value="MS_channel"/>
</dbReference>
<evidence type="ECO:0000313" key="13">
    <source>
        <dbReference type="Proteomes" id="UP000522081"/>
    </source>
</evidence>
<evidence type="ECO:0000256" key="1">
    <source>
        <dbReference type="ARBA" id="ARBA00004651"/>
    </source>
</evidence>
<dbReference type="PROSITE" id="PS01327">
    <property type="entry name" value="MSCL"/>
    <property type="match status" value="1"/>
</dbReference>
<feature type="transmembrane region" description="Helical" evidence="10">
    <location>
        <begin position="29"/>
        <end position="49"/>
    </location>
</feature>
<dbReference type="NCBIfam" id="TIGR00220">
    <property type="entry name" value="mscL"/>
    <property type="match status" value="1"/>
</dbReference>
<evidence type="ECO:0000256" key="2">
    <source>
        <dbReference type="ARBA" id="ARBA00007254"/>
    </source>
</evidence>
<evidence type="ECO:0000256" key="8">
    <source>
        <dbReference type="ARBA" id="ARBA00023136"/>
    </source>
</evidence>
<keyword evidence="6 10" id="KW-1133">Transmembrane helix</keyword>
<dbReference type="Proteomes" id="UP000522081">
    <property type="component" value="Unassembled WGS sequence"/>
</dbReference>
<dbReference type="PRINTS" id="PR01264">
    <property type="entry name" value="MECHCHANNEL"/>
</dbReference>
<evidence type="ECO:0000256" key="3">
    <source>
        <dbReference type="ARBA" id="ARBA00022448"/>
    </source>
</evidence>
<dbReference type="GO" id="GO:0008381">
    <property type="term" value="F:mechanosensitive monoatomic ion channel activity"/>
    <property type="evidence" value="ECO:0007669"/>
    <property type="project" value="UniProtKB-UniRule"/>
</dbReference>
<evidence type="ECO:0000256" key="5">
    <source>
        <dbReference type="ARBA" id="ARBA00022692"/>
    </source>
</evidence>
<dbReference type="SUPFAM" id="SSF81330">
    <property type="entry name" value="Gated mechanosensitive channel"/>
    <property type="match status" value="1"/>
</dbReference>
<dbReference type="InterPro" id="IPR019823">
    <property type="entry name" value="Mechanosensitive_channel_CS"/>
</dbReference>
<keyword evidence="5 10" id="KW-0812">Transmembrane</keyword>
<evidence type="ECO:0000256" key="10">
    <source>
        <dbReference type="HAMAP-Rule" id="MF_00115"/>
    </source>
</evidence>
<dbReference type="InterPro" id="IPR036019">
    <property type="entry name" value="MscL_channel"/>
</dbReference>
<keyword evidence="8 10" id="KW-0472">Membrane</keyword>
<feature type="compositionally biased region" description="Polar residues" evidence="11">
    <location>
        <begin position="140"/>
        <end position="150"/>
    </location>
</feature>
<organism evidence="12 13">
    <name type="scientific">Novosphingobium marinum</name>
    <dbReference type="NCBI Taxonomy" id="1514948"/>
    <lineage>
        <taxon>Bacteria</taxon>
        <taxon>Pseudomonadati</taxon>
        <taxon>Pseudomonadota</taxon>
        <taxon>Alphaproteobacteria</taxon>
        <taxon>Sphingomonadales</taxon>
        <taxon>Sphingomonadaceae</taxon>
        <taxon>Novosphingobium</taxon>
    </lineage>
</organism>
<gene>
    <name evidence="10" type="primary">mscL</name>
    <name evidence="12" type="ORF">FHS75_002858</name>
</gene>
<feature type="transmembrane region" description="Helical" evidence="10">
    <location>
        <begin position="104"/>
        <end position="122"/>
    </location>
</feature>
<dbReference type="GO" id="GO:0005886">
    <property type="term" value="C:plasma membrane"/>
    <property type="evidence" value="ECO:0007669"/>
    <property type="project" value="UniProtKB-SubCell"/>
</dbReference>
<keyword evidence="9 10" id="KW-0407">Ion channel</keyword>
<sequence>MASRSTFQHGDVAMTLIDEFKKFIARGNVLDLAVGVVIGAAFGKITTALTEGVLMPTIGWLFGDVDFSNWFVRLGPVPAGYDGAPDNYAQLKEAGVAMIGYGDLLTQVVNFLILAVALFLLLKVVNRVLDAIEEEKKQTADSSQSETVPTDPQLDVLREIRDELRTLQPARAISGTNKS</sequence>
<proteinExistence type="inferred from homology"/>
<keyword evidence="7 10" id="KW-0406">Ion transport</keyword>
<comment type="subunit">
    <text evidence="10">Homopentamer.</text>
</comment>
<dbReference type="Pfam" id="PF01741">
    <property type="entry name" value="MscL"/>
    <property type="match status" value="1"/>
</dbReference>
<evidence type="ECO:0000256" key="6">
    <source>
        <dbReference type="ARBA" id="ARBA00022989"/>
    </source>
</evidence>
<evidence type="ECO:0000256" key="9">
    <source>
        <dbReference type="ARBA" id="ARBA00023303"/>
    </source>
</evidence>
<protein>
    <recommendedName>
        <fullName evidence="10">Large-conductance mechanosensitive channel</fullName>
    </recommendedName>
</protein>
<dbReference type="PANTHER" id="PTHR30266">
    <property type="entry name" value="MECHANOSENSITIVE CHANNEL MSCL"/>
    <property type="match status" value="1"/>
</dbReference>
<evidence type="ECO:0000256" key="11">
    <source>
        <dbReference type="SAM" id="MobiDB-lite"/>
    </source>
</evidence>
<keyword evidence="4 10" id="KW-1003">Cell membrane</keyword>
<dbReference type="AlphaFoldDB" id="A0A7Y9XXQ4"/>
<keyword evidence="10" id="KW-0997">Cell inner membrane</keyword>
<dbReference type="EMBL" id="JACBZF010000005">
    <property type="protein sequence ID" value="NYH96519.1"/>
    <property type="molecule type" value="Genomic_DNA"/>
</dbReference>
<evidence type="ECO:0000256" key="7">
    <source>
        <dbReference type="ARBA" id="ARBA00023065"/>
    </source>
</evidence>
<comment type="function">
    <text evidence="10">Channel that opens in response to stretch forces in the membrane lipid bilayer. May participate in the regulation of osmotic pressure changes within the cell.</text>
</comment>
<dbReference type="Gene3D" id="1.10.1200.120">
    <property type="entry name" value="Large-conductance mechanosensitive channel, MscL, domain 1"/>
    <property type="match status" value="1"/>
</dbReference>
<evidence type="ECO:0000313" key="12">
    <source>
        <dbReference type="EMBL" id="NYH96519.1"/>
    </source>
</evidence>
<comment type="subcellular location">
    <subcellularLocation>
        <location evidence="10">Cell inner membrane</location>
        <topology evidence="10">Multi-pass membrane protein</topology>
    </subcellularLocation>
    <subcellularLocation>
        <location evidence="1">Cell membrane</location>
        <topology evidence="1">Multi-pass membrane protein</topology>
    </subcellularLocation>
</comment>
<comment type="caution">
    <text evidence="12">The sequence shown here is derived from an EMBL/GenBank/DDBJ whole genome shotgun (WGS) entry which is preliminary data.</text>
</comment>
<comment type="similarity">
    <text evidence="2 10">Belongs to the MscL family.</text>
</comment>
<keyword evidence="13" id="KW-1185">Reference proteome</keyword>
<name>A0A7Y9XXQ4_9SPHN</name>
<accession>A0A7Y9XXQ4</accession>
<reference evidence="12 13" key="1">
    <citation type="submission" date="2020-07" db="EMBL/GenBank/DDBJ databases">
        <title>Genomic Encyclopedia of Type Strains, Phase IV (KMG-IV): sequencing the most valuable type-strain genomes for metagenomic binning, comparative biology and taxonomic classification.</title>
        <authorList>
            <person name="Goeker M."/>
        </authorList>
    </citation>
    <scope>NUCLEOTIDE SEQUENCE [LARGE SCALE GENOMIC DNA]</scope>
    <source>
        <strain evidence="12 13">DSM 29043</strain>
    </source>
</reference>
<feature type="region of interest" description="Disordered" evidence="11">
    <location>
        <begin position="136"/>
        <end position="155"/>
    </location>
</feature>
<dbReference type="InterPro" id="IPR037673">
    <property type="entry name" value="MSC/AndL"/>
</dbReference>